<dbReference type="Proteomes" id="UP000723463">
    <property type="component" value="Unassembled WGS sequence"/>
</dbReference>
<dbReference type="Pfam" id="PF06999">
    <property type="entry name" value="Suc_Fer-like"/>
    <property type="match status" value="1"/>
</dbReference>
<dbReference type="PANTHER" id="PTHR31902:SF14">
    <property type="entry name" value="ACTIN PATCHES DISTAL PROTEIN 1"/>
    <property type="match status" value="1"/>
</dbReference>
<gene>
    <name evidence="3" type="ORF">EC957_003551</name>
</gene>
<feature type="compositionally biased region" description="Basic and acidic residues" evidence="1">
    <location>
        <begin position="94"/>
        <end position="104"/>
    </location>
</feature>
<comment type="caution">
    <text evidence="3">The sequence shown here is derived from an EMBL/GenBank/DDBJ whole genome shotgun (WGS) entry which is preliminary data.</text>
</comment>
<dbReference type="SUPFAM" id="SSF52833">
    <property type="entry name" value="Thioredoxin-like"/>
    <property type="match status" value="1"/>
</dbReference>
<feature type="region of interest" description="Disordered" evidence="1">
    <location>
        <begin position="57"/>
        <end position="118"/>
    </location>
</feature>
<feature type="compositionally biased region" description="Low complexity" evidence="1">
    <location>
        <begin position="299"/>
        <end position="321"/>
    </location>
</feature>
<protein>
    <recommendedName>
        <fullName evidence="5">Sucrase</fullName>
    </recommendedName>
</protein>
<sequence length="500" mass="54162">MIITVAIALAAIKGIFTAAPPAPVLDHVADSTTTSVKSSTNGSTATTITATTTTLSSSSTINESADTTTIVSEKSLPSPEGEKRDKKDKKDKKEKKDKGDKPPATEENEDSNIPYISSEDCNACPSPCKDEDHPHYPSYLKIDHEMPLLHSMKPYIRHVLISTGQDDWDAHIDSDPTQLAHHMQKAIDAGQQRLRDANGGKDVPRIVLTNSSRKAETWDGPGWQVVILPDQIVVNDVLPEQCDDFFEAFLRPAVGAVFDGPITTTVVDASNKEIQVEKDGEQGSSTVLISTANGAPEVSSASSTSTEQSADGSTRTITTTTTTTASSFRTISASSSSSSIYSTASTITGPGHFHHSTSDTTRQVQAGSTTFLAHRWLPKSAIMICSHGKRDNRCSKTAPLLKKQFLQCLRRKDIYGDAEGDVEIWLVSHIGGHKFAGNVIVHRSEPEEKTSMAIWYGRVEPCHATAIVEATIERGEVIRELYRGAMLGSFDPSKKKKVAW</sequence>
<dbReference type="Gene3D" id="3.40.30.10">
    <property type="entry name" value="Glutaredoxin"/>
    <property type="match status" value="1"/>
</dbReference>
<evidence type="ECO:0000313" key="3">
    <source>
        <dbReference type="EMBL" id="KAF9541023.1"/>
    </source>
</evidence>
<evidence type="ECO:0008006" key="5">
    <source>
        <dbReference type="Google" id="ProtNLM"/>
    </source>
</evidence>
<dbReference type="PANTHER" id="PTHR31902">
    <property type="entry name" value="ACTIN PATCHES DISTAL PROTEIN 1"/>
    <property type="match status" value="1"/>
</dbReference>
<organism evidence="3 4">
    <name type="scientific">Mortierella hygrophila</name>
    <dbReference type="NCBI Taxonomy" id="979708"/>
    <lineage>
        <taxon>Eukaryota</taxon>
        <taxon>Fungi</taxon>
        <taxon>Fungi incertae sedis</taxon>
        <taxon>Mucoromycota</taxon>
        <taxon>Mortierellomycotina</taxon>
        <taxon>Mortierellomycetes</taxon>
        <taxon>Mortierellales</taxon>
        <taxon>Mortierellaceae</taxon>
        <taxon>Mortierella</taxon>
    </lineage>
</organism>
<accession>A0A9P6K154</accession>
<dbReference type="InterPro" id="IPR009737">
    <property type="entry name" value="Aim32/Apd1-like"/>
</dbReference>
<evidence type="ECO:0000256" key="2">
    <source>
        <dbReference type="SAM" id="SignalP"/>
    </source>
</evidence>
<name>A0A9P6K154_9FUNG</name>
<dbReference type="EMBL" id="JAAAXW010000180">
    <property type="protein sequence ID" value="KAF9541023.1"/>
    <property type="molecule type" value="Genomic_DNA"/>
</dbReference>
<dbReference type="CDD" id="cd03062">
    <property type="entry name" value="TRX_Fd_Sucrase"/>
    <property type="match status" value="1"/>
</dbReference>
<dbReference type="AlphaFoldDB" id="A0A9P6K154"/>
<proteinExistence type="predicted"/>
<reference evidence="3" key="1">
    <citation type="journal article" date="2020" name="Fungal Divers.">
        <title>Resolving the Mortierellaceae phylogeny through synthesis of multi-gene phylogenetics and phylogenomics.</title>
        <authorList>
            <person name="Vandepol N."/>
            <person name="Liber J."/>
            <person name="Desiro A."/>
            <person name="Na H."/>
            <person name="Kennedy M."/>
            <person name="Barry K."/>
            <person name="Grigoriev I.V."/>
            <person name="Miller A.N."/>
            <person name="O'Donnell K."/>
            <person name="Stajich J.E."/>
            <person name="Bonito G."/>
        </authorList>
    </citation>
    <scope>NUCLEOTIDE SEQUENCE</scope>
    <source>
        <strain evidence="3">NRRL 2591</strain>
    </source>
</reference>
<keyword evidence="4" id="KW-1185">Reference proteome</keyword>
<feature type="chain" id="PRO_5040288905" description="Sucrase" evidence="2">
    <location>
        <begin position="18"/>
        <end position="500"/>
    </location>
</feature>
<evidence type="ECO:0000313" key="4">
    <source>
        <dbReference type="Proteomes" id="UP000723463"/>
    </source>
</evidence>
<feature type="signal peptide" evidence="2">
    <location>
        <begin position="1"/>
        <end position="17"/>
    </location>
</feature>
<keyword evidence="2" id="KW-0732">Signal</keyword>
<evidence type="ECO:0000256" key="1">
    <source>
        <dbReference type="SAM" id="MobiDB-lite"/>
    </source>
</evidence>
<feature type="region of interest" description="Disordered" evidence="1">
    <location>
        <begin position="293"/>
        <end position="321"/>
    </location>
</feature>
<dbReference type="InterPro" id="IPR036249">
    <property type="entry name" value="Thioredoxin-like_sf"/>
</dbReference>